<keyword evidence="2" id="KW-1185">Reference proteome</keyword>
<dbReference type="EMBL" id="MF360957">
    <property type="protein sequence ID" value="ASU00053.1"/>
    <property type="molecule type" value="Genomic_DNA"/>
</dbReference>
<protein>
    <submittedName>
        <fullName evidence="1">Uncharacterized protein</fullName>
    </submittedName>
</protein>
<dbReference type="GeneID" id="40524464"/>
<reference evidence="1 2" key="1">
    <citation type="submission" date="2017-06" db="EMBL/GenBank/DDBJ databases">
        <authorList>
            <person name="Russell D.A."/>
            <person name="Jacobs-Sera D."/>
            <person name="Duda R."/>
            <person name="Hatfull G.F."/>
            <person name="Hendrix R.W."/>
        </authorList>
    </citation>
    <scope>NUCLEOTIDE SEQUENCE [LARGE SCALE GENOMIC DNA]</scope>
</reference>
<evidence type="ECO:0000313" key="2">
    <source>
        <dbReference type="Proteomes" id="UP000226236"/>
    </source>
</evidence>
<evidence type="ECO:0000313" key="1">
    <source>
        <dbReference type="EMBL" id="ASU00053.1"/>
    </source>
</evidence>
<dbReference type="RefSeq" id="YP_009664432.1">
    <property type="nucleotide sequence ID" value="NC_043027.1"/>
</dbReference>
<sequence length="31" mass="3751">MKYNILKRIDDDKLIISYDITQLMISENNHI</sequence>
<accession>A0A223LDL9</accession>
<dbReference type="Proteomes" id="UP000226236">
    <property type="component" value="Segment"/>
</dbReference>
<organism evidence="1 2">
    <name type="scientific">Bacillus phage PBS1</name>
    <dbReference type="NCBI Taxonomy" id="2884423"/>
    <lineage>
        <taxon>Viruses</taxon>
        <taxon>Duplodnaviria</taxon>
        <taxon>Heunggongvirae</taxon>
        <taxon>Uroviricota</taxon>
        <taxon>Caudoviricetes</taxon>
        <taxon>Takahashivirus</taxon>
        <taxon>Bacillus phage PBS1</taxon>
    </lineage>
</organism>
<name>A0A223LDL9_BPPB1</name>
<proteinExistence type="predicted"/>
<gene>
    <name evidence="1" type="primary">231</name>
    <name evidence="1" type="ORF">PBI_PBS1_231</name>
</gene>